<keyword evidence="2" id="KW-0963">Cytoplasm</keyword>
<dbReference type="Proteomes" id="UP000324585">
    <property type="component" value="Unassembled WGS sequence"/>
</dbReference>
<dbReference type="Gene3D" id="1.10.510.10">
    <property type="entry name" value="Transferase(Phosphotransferase) domain 1"/>
    <property type="match status" value="1"/>
</dbReference>
<organism evidence="9 10">
    <name type="scientific">Porphyridium purpureum</name>
    <name type="common">Red alga</name>
    <name type="synonym">Porphyridium cruentum</name>
    <dbReference type="NCBI Taxonomy" id="35688"/>
    <lineage>
        <taxon>Eukaryota</taxon>
        <taxon>Rhodophyta</taxon>
        <taxon>Bangiophyceae</taxon>
        <taxon>Porphyridiales</taxon>
        <taxon>Porphyridiaceae</taxon>
        <taxon>Porphyridium</taxon>
    </lineage>
</organism>
<evidence type="ECO:0000313" key="9">
    <source>
        <dbReference type="EMBL" id="KAA8494276.1"/>
    </source>
</evidence>
<evidence type="ECO:0000256" key="4">
    <source>
        <dbReference type="ARBA" id="ARBA00022741"/>
    </source>
</evidence>
<feature type="compositionally biased region" description="Polar residues" evidence="7">
    <location>
        <begin position="117"/>
        <end position="132"/>
    </location>
</feature>
<dbReference type="InterPro" id="IPR011009">
    <property type="entry name" value="Kinase-like_dom_sf"/>
</dbReference>
<feature type="compositionally biased region" description="Low complexity" evidence="7">
    <location>
        <begin position="70"/>
        <end position="81"/>
    </location>
</feature>
<dbReference type="GO" id="GO:0005524">
    <property type="term" value="F:ATP binding"/>
    <property type="evidence" value="ECO:0007669"/>
    <property type="project" value="UniProtKB-KW"/>
</dbReference>
<dbReference type="PANTHER" id="PTHR12272">
    <property type="entry name" value="DEADENYLATION COMPLEX SUBUNIT PAN3"/>
    <property type="match status" value="1"/>
</dbReference>
<dbReference type="SUPFAM" id="SSF56112">
    <property type="entry name" value="Protein kinase-like (PK-like)"/>
    <property type="match status" value="1"/>
</dbReference>
<dbReference type="PROSITE" id="PS50011">
    <property type="entry name" value="PROTEIN_KINASE_DOM"/>
    <property type="match status" value="1"/>
</dbReference>
<dbReference type="GO" id="GO:0004672">
    <property type="term" value="F:protein kinase activity"/>
    <property type="evidence" value="ECO:0007669"/>
    <property type="project" value="InterPro"/>
</dbReference>
<evidence type="ECO:0000259" key="8">
    <source>
        <dbReference type="PROSITE" id="PS50011"/>
    </source>
</evidence>
<gene>
    <name evidence="9" type="ORF">FVE85_4251</name>
</gene>
<dbReference type="EMBL" id="VRMN01000005">
    <property type="protein sequence ID" value="KAA8494276.1"/>
    <property type="molecule type" value="Genomic_DNA"/>
</dbReference>
<keyword evidence="4" id="KW-0547">Nucleotide-binding</keyword>
<dbReference type="GO" id="GO:0031251">
    <property type="term" value="C:PAN complex"/>
    <property type="evidence" value="ECO:0007669"/>
    <property type="project" value="InterPro"/>
</dbReference>
<dbReference type="AlphaFoldDB" id="A0A5J4YSG9"/>
<keyword evidence="10" id="KW-1185">Reference proteome</keyword>
<dbReference type="OrthoDB" id="204958at2759"/>
<dbReference type="InterPro" id="IPR030844">
    <property type="entry name" value="PAN3"/>
</dbReference>
<dbReference type="Gene3D" id="1.20.5.5160">
    <property type="match status" value="1"/>
</dbReference>
<comment type="caution">
    <text evidence="9">The sequence shown here is derived from an EMBL/GenBank/DDBJ whole genome shotgun (WGS) entry which is preliminary data.</text>
</comment>
<dbReference type="OMA" id="MNEDARG"/>
<dbReference type="Pfam" id="PF18101">
    <property type="entry name" value="Pan3_CK"/>
    <property type="match status" value="1"/>
</dbReference>
<evidence type="ECO:0000256" key="2">
    <source>
        <dbReference type="ARBA" id="ARBA00022490"/>
    </source>
</evidence>
<feature type="domain" description="Protein kinase" evidence="8">
    <location>
        <begin position="162"/>
        <end position="470"/>
    </location>
</feature>
<dbReference type="InterPro" id="IPR000719">
    <property type="entry name" value="Prot_kinase_dom"/>
</dbReference>
<evidence type="ECO:0000313" key="10">
    <source>
        <dbReference type="Proteomes" id="UP000324585"/>
    </source>
</evidence>
<reference evidence="10" key="1">
    <citation type="journal article" date="2019" name="Nat. Commun.">
        <title>Expansion of phycobilisome linker gene families in mesophilic red algae.</title>
        <authorList>
            <person name="Lee J."/>
            <person name="Kim D."/>
            <person name="Bhattacharya D."/>
            <person name="Yoon H.S."/>
        </authorList>
    </citation>
    <scope>NUCLEOTIDE SEQUENCE [LARGE SCALE GENOMIC DNA]</scope>
    <source>
        <strain evidence="10">CCMP 1328</strain>
    </source>
</reference>
<evidence type="ECO:0000256" key="7">
    <source>
        <dbReference type="SAM" id="MobiDB-lite"/>
    </source>
</evidence>
<keyword evidence="3" id="KW-0507">mRNA processing</keyword>
<protein>
    <submittedName>
        <fullName evidence="9">PAB-dependent poly(A)-specific ribonuclease subunit PAN3</fullName>
    </submittedName>
</protein>
<keyword evidence="6" id="KW-0175">Coiled coil</keyword>
<accession>A0A5J4YSG9</accession>
<dbReference type="InterPro" id="IPR041332">
    <property type="entry name" value="Pan3_CK"/>
</dbReference>
<feature type="compositionally biased region" description="Polar residues" evidence="7">
    <location>
        <begin position="89"/>
        <end position="99"/>
    </location>
</feature>
<dbReference type="GO" id="GO:0006397">
    <property type="term" value="P:mRNA processing"/>
    <property type="evidence" value="ECO:0007669"/>
    <property type="project" value="UniProtKB-KW"/>
</dbReference>
<dbReference type="Gene3D" id="1.10.287.3700">
    <property type="match status" value="1"/>
</dbReference>
<feature type="compositionally biased region" description="Low complexity" evidence="7">
    <location>
        <begin position="21"/>
        <end position="31"/>
    </location>
</feature>
<sequence>MNEDARGGESASSNSLPQHRSAASAAGTSVAASEFVPAAVAAAKISQLSVNAAPFQHRQNDASASRVVPASAHQAAGAAPEARQHTGRDTSASRGSARSSVPRGRGRDGSFPGARPGSSSHSTHGQQNAPQQSRHHELHYQHKRQQDFYHNLGLRKDARKRAQLKSELPGGVSASHTTGPSSGVGPMATEFVNQYYAITALESKTLTVPSLVGSRTCVNYRALSATDGELYLLRRVVGPISTRSDCIIRAAEAWRSLQHPGLCRLAEVFTTRRFSHEGTVNEVVFVYEFYVRAASIKSVYLDEQTTHRATSSGYAVPENAIWSLATQLVCAMHTVHRRLLHCGDAINPSAVIMHDRNRVRIGQIGIQDAMDTDMPSSSSPEHAQWLRVRQHEDILKLGLLIVTMCARTQPGLVRGGVLMASVEHVFDFVKKSGVYSGELLGFTRSLIEPLLIAQADVRLLSIEVDVLPLLAYRFSFEFANVWNHVDHLEKGLMEEADTSRYLRLQTMLNFCIDRCDQALDPLWSETGRPHILKLFRDYAFHTSDVDGRPLLDYAHVLECLDRLDASSHEQIVLTSHDGATLILVTFAEISQCLAGVIRELSDHV</sequence>
<evidence type="ECO:0000256" key="6">
    <source>
        <dbReference type="ARBA" id="ARBA00023054"/>
    </source>
</evidence>
<dbReference type="GO" id="GO:0008143">
    <property type="term" value="F:poly(A) binding"/>
    <property type="evidence" value="ECO:0007669"/>
    <property type="project" value="TreeGrafter"/>
</dbReference>
<feature type="region of interest" description="Disordered" evidence="7">
    <location>
        <begin position="60"/>
        <end position="142"/>
    </location>
</feature>
<keyword evidence="5" id="KW-0067">ATP-binding</keyword>
<feature type="region of interest" description="Disordered" evidence="7">
    <location>
        <begin position="1"/>
        <end position="31"/>
    </location>
</feature>
<dbReference type="GO" id="GO:0000289">
    <property type="term" value="P:nuclear-transcribed mRNA poly(A) tail shortening"/>
    <property type="evidence" value="ECO:0007669"/>
    <property type="project" value="InterPro"/>
</dbReference>
<proteinExistence type="predicted"/>
<name>A0A5J4YSG9_PORPP</name>
<evidence type="ECO:0000256" key="5">
    <source>
        <dbReference type="ARBA" id="ARBA00022840"/>
    </source>
</evidence>
<comment type="subcellular location">
    <subcellularLocation>
        <location evidence="1">Cytoplasm</location>
    </subcellularLocation>
</comment>
<dbReference type="PANTHER" id="PTHR12272:SF11">
    <property type="entry name" value="PAN2-PAN3 DEADENYLATION COMPLEX SUBUNIT PAN3"/>
    <property type="match status" value="1"/>
</dbReference>
<evidence type="ECO:0000256" key="3">
    <source>
        <dbReference type="ARBA" id="ARBA00022664"/>
    </source>
</evidence>
<evidence type="ECO:0000256" key="1">
    <source>
        <dbReference type="ARBA" id="ARBA00004496"/>
    </source>
</evidence>
<dbReference type="GO" id="GO:0000932">
    <property type="term" value="C:P-body"/>
    <property type="evidence" value="ECO:0007669"/>
    <property type="project" value="TreeGrafter"/>
</dbReference>